<evidence type="ECO:0000256" key="2">
    <source>
        <dbReference type="ARBA" id="ARBA00023125"/>
    </source>
</evidence>
<keyword evidence="2" id="KW-0238">DNA-binding</keyword>
<dbReference type="PRINTS" id="PR00598">
    <property type="entry name" value="HTHMARR"/>
</dbReference>
<evidence type="ECO:0000256" key="1">
    <source>
        <dbReference type="ARBA" id="ARBA00023015"/>
    </source>
</evidence>
<name>A0ABW3B6P2_9FLAO</name>
<dbReference type="Proteomes" id="UP001597012">
    <property type="component" value="Unassembled WGS sequence"/>
</dbReference>
<sequence>MLKTDFEIDFETSIGPWLGRTVKVVDHHLQEAFDAHGLDLTKEQMIVLKTLHGQDGINQNELACLTFRDKSSLARLLSKMEVKNYILRVQSEEDKRNNEVFITLEGAAIFERTRPVIQGIIDIMEHGINAEHKTMMIENLKKIQQNFKTKQESK</sequence>
<dbReference type="SMART" id="SM00347">
    <property type="entry name" value="HTH_MARR"/>
    <property type="match status" value="1"/>
</dbReference>
<dbReference type="PANTHER" id="PTHR42756">
    <property type="entry name" value="TRANSCRIPTIONAL REGULATOR, MARR"/>
    <property type="match status" value="1"/>
</dbReference>
<protein>
    <submittedName>
        <fullName evidence="5">MarR family winged helix-turn-helix transcriptional regulator</fullName>
    </submittedName>
</protein>
<comment type="caution">
    <text evidence="5">The sequence shown here is derived from an EMBL/GenBank/DDBJ whole genome shotgun (WGS) entry which is preliminary data.</text>
</comment>
<proteinExistence type="predicted"/>
<keyword evidence="3" id="KW-0804">Transcription</keyword>
<gene>
    <name evidence="5" type="ORF">ACFQZJ_14890</name>
</gene>
<dbReference type="RefSeq" id="WP_379935651.1">
    <property type="nucleotide sequence ID" value="NZ_JBHTHY010000014.1"/>
</dbReference>
<dbReference type="PANTHER" id="PTHR42756:SF1">
    <property type="entry name" value="TRANSCRIPTIONAL REPRESSOR OF EMRAB OPERON"/>
    <property type="match status" value="1"/>
</dbReference>
<dbReference type="InterPro" id="IPR036390">
    <property type="entry name" value="WH_DNA-bd_sf"/>
</dbReference>
<dbReference type="Pfam" id="PF01047">
    <property type="entry name" value="MarR"/>
    <property type="match status" value="1"/>
</dbReference>
<keyword evidence="6" id="KW-1185">Reference proteome</keyword>
<dbReference type="EMBL" id="JBHTHY010000014">
    <property type="protein sequence ID" value="MFD0798755.1"/>
    <property type="molecule type" value="Genomic_DNA"/>
</dbReference>
<reference evidence="6" key="1">
    <citation type="journal article" date="2019" name="Int. J. Syst. Evol. Microbiol.">
        <title>The Global Catalogue of Microorganisms (GCM) 10K type strain sequencing project: providing services to taxonomists for standard genome sequencing and annotation.</title>
        <authorList>
            <consortium name="The Broad Institute Genomics Platform"/>
            <consortium name="The Broad Institute Genome Sequencing Center for Infectious Disease"/>
            <person name="Wu L."/>
            <person name="Ma J."/>
        </authorList>
    </citation>
    <scope>NUCLEOTIDE SEQUENCE [LARGE SCALE GENOMIC DNA]</scope>
    <source>
        <strain evidence="6">CCUG 61948</strain>
    </source>
</reference>
<dbReference type="InterPro" id="IPR000835">
    <property type="entry name" value="HTH_MarR-typ"/>
</dbReference>
<organism evidence="5 6">
    <name type="scientific">Maribacter chungangensis</name>
    <dbReference type="NCBI Taxonomy" id="1069117"/>
    <lineage>
        <taxon>Bacteria</taxon>
        <taxon>Pseudomonadati</taxon>
        <taxon>Bacteroidota</taxon>
        <taxon>Flavobacteriia</taxon>
        <taxon>Flavobacteriales</taxon>
        <taxon>Flavobacteriaceae</taxon>
        <taxon>Maribacter</taxon>
    </lineage>
</organism>
<feature type="domain" description="HTH marR-type" evidence="4">
    <location>
        <begin position="11"/>
        <end position="145"/>
    </location>
</feature>
<accession>A0ABW3B6P2</accession>
<dbReference type="InterPro" id="IPR036388">
    <property type="entry name" value="WH-like_DNA-bd_sf"/>
</dbReference>
<evidence type="ECO:0000313" key="6">
    <source>
        <dbReference type="Proteomes" id="UP001597012"/>
    </source>
</evidence>
<evidence type="ECO:0000259" key="4">
    <source>
        <dbReference type="PROSITE" id="PS50995"/>
    </source>
</evidence>
<dbReference type="PROSITE" id="PS50995">
    <property type="entry name" value="HTH_MARR_2"/>
    <property type="match status" value="1"/>
</dbReference>
<evidence type="ECO:0000256" key="3">
    <source>
        <dbReference type="ARBA" id="ARBA00023163"/>
    </source>
</evidence>
<keyword evidence="1" id="KW-0805">Transcription regulation</keyword>
<dbReference type="Gene3D" id="1.10.10.10">
    <property type="entry name" value="Winged helix-like DNA-binding domain superfamily/Winged helix DNA-binding domain"/>
    <property type="match status" value="1"/>
</dbReference>
<evidence type="ECO:0000313" key="5">
    <source>
        <dbReference type="EMBL" id="MFD0798755.1"/>
    </source>
</evidence>
<dbReference type="SUPFAM" id="SSF46785">
    <property type="entry name" value="Winged helix' DNA-binding domain"/>
    <property type="match status" value="1"/>
</dbReference>